<dbReference type="Proteomes" id="UP000257109">
    <property type="component" value="Unassembled WGS sequence"/>
</dbReference>
<evidence type="ECO:0000313" key="1">
    <source>
        <dbReference type="EMBL" id="RDY03045.1"/>
    </source>
</evidence>
<protein>
    <submittedName>
        <fullName evidence="1">Uncharacterized protein</fullName>
    </submittedName>
</protein>
<accession>A0A371HJR5</accession>
<feature type="non-terminal residue" evidence="1">
    <location>
        <position position="1"/>
    </location>
</feature>
<dbReference type="AlphaFoldDB" id="A0A371HJR5"/>
<sequence>MTNTRRQRKQIHMYEDASLVFSEADCFILPAADFCTRRNKFSLSAVLCCAVLYGEKGKIEFDGRKSILIISSCFKP</sequence>
<reference evidence="1" key="1">
    <citation type="submission" date="2018-05" db="EMBL/GenBank/DDBJ databases">
        <title>Draft genome of Mucuna pruriens seed.</title>
        <authorList>
            <person name="Nnadi N.E."/>
            <person name="Vos R."/>
            <person name="Hasami M.H."/>
            <person name="Devisetty U.K."/>
            <person name="Aguiy J.C."/>
        </authorList>
    </citation>
    <scope>NUCLEOTIDE SEQUENCE [LARGE SCALE GENOMIC DNA]</scope>
    <source>
        <strain evidence="1">JCA_2017</strain>
    </source>
</reference>
<organism evidence="1 2">
    <name type="scientific">Mucuna pruriens</name>
    <name type="common">Velvet bean</name>
    <name type="synonym">Dolichos pruriens</name>
    <dbReference type="NCBI Taxonomy" id="157652"/>
    <lineage>
        <taxon>Eukaryota</taxon>
        <taxon>Viridiplantae</taxon>
        <taxon>Streptophyta</taxon>
        <taxon>Embryophyta</taxon>
        <taxon>Tracheophyta</taxon>
        <taxon>Spermatophyta</taxon>
        <taxon>Magnoliopsida</taxon>
        <taxon>eudicotyledons</taxon>
        <taxon>Gunneridae</taxon>
        <taxon>Pentapetalae</taxon>
        <taxon>rosids</taxon>
        <taxon>fabids</taxon>
        <taxon>Fabales</taxon>
        <taxon>Fabaceae</taxon>
        <taxon>Papilionoideae</taxon>
        <taxon>50 kb inversion clade</taxon>
        <taxon>NPAAA clade</taxon>
        <taxon>indigoferoid/millettioid clade</taxon>
        <taxon>Phaseoleae</taxon>
        <taxon>Mucuna</taxon>
    </lineage>
</organism>
<proteinExistence type="predicted"/>
<name>A0A371HJR5_MUCPR</name>
<dbReference type="EMBL" id="QJKJ01002398">
    <property type="protein sequence ID" value="RDY03045.1"/>
    <property type="molecule type" value="Genomic_DNA"/>
</dbReference>
<comment type="caution">
    <text evidence="1">The sequence shown here is derived from an EMBL/GenBank/DDBJ whole genome shotgun (WGS) entry which is preliminary data.</text>
</comment>
<gene>
    <name evidence="1" type="ORF">CR513_13420</name>
</gene>
<keyword evidence="2" id="KW-1185">Reference proteome</keyword>
<evidence type="ECO:0000313" key="2">
    <source>
        <dbReference type="Proteomes" id="UP000257109"/>
    </source>
</evidence>